<evidence type="ECO:0000256" key="4">
    <source>
        <dbReference type="SAM" id="SignalP"/>
    </source>
</evidence>
<comment type="subcellular location">
    <subcellularLocation>
        <location evidence="1">Cell outer membrane</location>
    </subcellularLocation>
</comment>
<keyword evidence="2" id="KW-0472">Membrane</keyword>
<dbReference type="InterPro" id="IPR008969">
    <property type="entry name" value="CarboxyPept-like_regulatory"/>
</dbReference>
<dbReference type="SUPFAM" id="SSF49464">
    <property type="entry name" value="Carboxypeptidase regulatory domain-like"/>
    <property type="match status" value="1"/>
</dbReference>
<dbReference type="InterPro" id="IPR010916">
    <property type="entry name" value="TonB_box_CS"/>
</dbReference>
<keyword evidence="3" id="KW-0998">Cell outer membrane</keyword>
<dbReference type="PANTHER" id="PTHR40980">
    <property type="entry name" value="PLUG DOMAIN-CONTAINING PROTEIN"/>
    <property type="match status" value="1"/>
</dbReference>
<dbReference type="AlphaFoldDB" id="A0A5M4B482"/>
<comment type="caution">
    <text evidence="7">The sequence shown here is derived from an EMBL/GenBank/DDBJ whole genome shotgun (WGS) entry which is preliminary data.</text>
</comment>
<evidence type="ECO:0000256" key="3">
    <source>
        <dbReference type="ARBA" id="ARBA00023237"/>
    </source>
</evidence>
<keyword evidence="4" id="KW-0732">Signal</keyword>
<dbReference type="PROSITE" id="PS00430">
    <property type="entry name" value="TONB_DEPENDENT_REC_1"/>
    <property type="match status" value="1"/>
</dbReference>
<dbReference type="Pfam" id="PF07715">
    <property type="entry name" value="Plug"/>
    <property type="match status" value="1"/>
</dbReference>
<dbReference type="Pfam" id="PF13620">
    <property type="entry name" value="CarboxypepD_reg"/>
    <property type="match status" value="1"/>
</dbReference>
<keyword evidence="7" id="KW-0675">Receptor</keyword>
<reference evidence="7 8" key="1">
    <citation type="submission" date="2019-10" db="EMBL/GenBank/DDBJ databases">
        <title>Prolixibacter strains distinguished by the presence of nitrate reductase genes were adept at nitrate-dependent anaerobic corrosion of metallic iron and carbon steel.</title>
        <authorList>
            <person name="Iino T."/>
            <person name="Shono N."/>
            <person name="Ito K."/>
            <person name="Nakamura R."/>
            <person name="Sueoka K."/>
            <person name="Harayama S."/>
            <person name="Ohkuma M."/>
        </authorList>
    </citation>
    <scope>NUCLEOTIDE SEQUENCE [LARGE SCALE GENOMIC DNA]</scope>
    <source>
        <strain evidence="7 8">JCM 13498</strain>
    </source>
</reference>
<feature type="chain" id="PRO_5024319604" evidence="4">
    <location>
        <begin position="28"/>
        <end position="811"/>
    </location>
</feature>
<keyword evidence="8" id="KW-1185">Reference proteome</keyword>
<dbReference type="InterPro" id="IPR041700">
    <property type="entry name" value="OMP_b-brl_3"/>
</dbReference>
<dbReference type="EMBL" id="BLAX01000001">
    <property type="protein sequence ID" value="GET34965.1"/>
    <property type="molecule type" value="Genomic_DNA"/>
</dbReference>
<dbReference type="Pfam" id="PF14905">
    <property type="entry name" value="OMP_b-brl_3"/>
    <property type="match status" value="1"/>
</dbReference>
<dbReference type="InterPro" id="IPR036942">
    <property type="entry name" value="Beta-barrel_TonB_sf"/>
</dbReference>
<dbReference type="OrthoDB" id="910296at2"/>
<dbReference type="Gene3D" id="2.60.40.1120">
    <property type="entry name" value="Carboxypeptidase-like, regulatory domain"/>
    <property type="match status" value="1"/>
</dbReference>
<feature type="signal peptide" evidence="4">
    <location>
        <begin position="1"/>
        <end position="27"/>
    </location>
</feature>
<evidence type="ECO:0000256" key="2">
    <source>
        <dbReference type="ARBA" id="ARBA00023136"/>
    </source>
</evidence>
<gene>
    <name evidence="7" type="ORF">PbJCM13498_38280</name>
</gene>
<evidence type="ECO:0000259" key="6">
    <source>
        <dbReference type="Pfam" id="PF14905"/>
    </source>
</evidence>
<dbReference type="Proteomes" id="UP000391834">
    <property type="component" value="Unassembled WGS sequence"/>
</dbReference>
<dbReference type="SUPFAM" id="SSF56935">
    <property type="entry name" value="Porins"/>
    <property type="match status" value="1"/>
</dbReference>
<proteinExistence type="predicted"/>
<organism evidence="7 8">
    <name type="scientific">Prolixibacter bellariivorans</name>
    <dbReference type="NCBI Taxonomy" id="314319"/>
    <lineage>
        <taxon>Bacteria</taxon>
        <taxon>Pseudomonadati</taxon>
        <taxon>Bacteroidota</taxon>
        <taxon>Bacteroidia</taxon>
        <taxon>Marinilabiliales</taxon>
        <taxon>Prolixibacteraceae</taxon>
        <taxon>Prolixibacter</taxon>
    </lineage>
</organism>
<accession>A0A5M4B482</accession>
<evidence type="ECO:0000259" key="5">
    <source>
        <dbReference type="Pfam" id="PF07715"/>
    </source>
</evidence>
<feature type="domain" description="Outer membrane protein beta-barrel" evidence="6">
    <location>
        <begin position="385"/>
        <end position="791"/>
    </location>
</feature>
<name>A0A5M4B482_9BACT</name>
<protein>
    <submittedName>
        <fullName evidence="7">TonB-dependent receptor</fullName>
    </submittedName>
</protein>
<dbReference type="InterPro" id="IPR012910">
    <property type="entry name" value="Plug_dom"/>
</dbReference>
<dbReference type="PANTHER" id="PTHR40980:SF4">
    <property type="entry name" value="TONB-DEPENDENT RECEPTOR-LIKE BETA-BARREL DOMAIN-CONTAINING PROTEIN"/>
    <property type="match status" value="1"/>
</dbReference>
<evidence type="ECO:0000313" key="7">
    <source>
        <dbReference type="EMBL" id="GET34965.1"/>
    </source>
</evidence>
<dbReference type="Gene3D" id="2.40.170.20">
    <property type="entry name" value="TonB-dependent receptor, beta-barrel domain"/>
    <property type="match status" value="1"/>
</dbReference>
<sequence>MNLTALSLLLKSILFVSFFISTAVCHAATEETRGEVKGVIKDTLNNRQGLEYATVALYNQNDSVLVTGTITDKEGYFIIRNIPRGIYFLKITCLGYSEKTIPDIKTNDNEQRLDLGEIKLHTVAEEIGEVVVSAERRPFEYHMDKDVINVAQSHNRAGSMTADILEDHPAVEKGLDGAIKLRGSTDFIVLINGKPTVDESTDILNQIPAASLSRIEIITNPSAKYGANHAAGIINLITKSNELNGFSGSVDGSQSTADNHNVSLSLSYRNKKMNISTAANVYRNPIFQDRTSVEERMIDGENGFQNFHSNNVLLWTGKSLNAGIDYFVSDRNTASVYVSRSLSVFGWSPQKTITEGIVPDTSFYILDDFMRNNRYGWHFNVGDVHRFNEDGHQLRFDAHLIVVNMARMNNQYLYNSNQVWENDGLAESYDLKRHQDITRQQYQMDYSLPLRNSGKLESGVLMTLDKRQIKNNIVTHTFSGNQVSRNNDEYRSFNNLWAAYATVTRDILGNQIQAGLRAEYESRNTTLLNGDFDNRYRQLSLFPNLNISRSFADHQRIGVGYSRSIWRPTDLQLNPTVYFRDISGEFAGNANVKPSYTNSLEFKYNRSFGESSVSVTGFYNRMKDKIMTIRSLTEDSVYRNSPENLRGKQRDIGVELAGSFSLLKWLSVNANGKVYNGYIKGEVTNQQIERHKNVWSARVITNIKPFDNMRIQANAYYNGPSLGDQVLMKEIYGLSISVSQQLFQKRLSVNISGNDVLHTEKRKFILSGSSFNQRITDRFPKHPVYTLSVAYKFNNYNKKQRDNVEQGIGFF</sequence>
<evidence type="ECO:0000313" key="8">
    <source>
        <dbReference type="Proteomes" id="UP000391834"/>
    </source>
</evidence>
<dbReference type="GO" id="GO:0009279">
    <property type="term" value="C:cell outer membrane"/>
    <property type="evidence" value="ECO:0007669"/>
    <property type="project" value="UniProtKB-SubCell"/>
</dbReference>
<evidence type="ECO:0000256" key="1">
    <source>
        <dbReference type="ARBA" id="ARBA00004442"/>
    </source>
</evidence>
<feature type="domain" description="TonB-dependent receptor plug" evidence="5">
    <location>
        <begin position="146"/>
        <end position="233"/>
    </location>
</feature>